<feature type="compositionally biased region" description="Basic and acidic residues" evidence="4">
    <location>
        <begin position="199"/>
        <end position="211"/>
    </location>
</feature>
<dbReference type="InterPro" id="IPR008545">
    <property type="entry name" value="Web"/>
</dbReference>
<reference evidence="5 6" key="1">
    <citation type="journal article" date="2013" name="Proc. Natl. Acad. Sci. U.S.A.">
        <title>Fine-scale variation in meiotic recombination in Mimulus inferred from population shotgun sequencing.</title>
        <authorList>
            <person name="Hellsten U."/>
            <person name="Wright K.M."/>
            <person name="Jenkins J."/>
            <person name="Shu S."/>
            <person name="Yuan Y."/>
            <person name="Wessler S.R."/>
            <person name="Schmutz J."/>
            <person name="Willis J.H."/>
            <person name="Rokhsar D.S."/>
        </authorList>
    </citation>
    <scope>NUCLEOTIDE SEQUENCE [LARGE SCALE GENOMIC DNA]</scope>
    <source>
        <strain evidence="6">cv. DUN x IM62</strain>
    </source>
</reference>
<feature type="region of interest" description="Disordered" evidence="4">
    <location>
        <begin position="251"/>
        <end position="271"/>
    </location>
</feature>
<name>A0A022QCR5_ERYGU</name>
<sequence>MEGDKTCAQESSSHPIMETRSINEDTNGKLNISESAQIETPIVITSEEDSEHKLSSVSQETTTLPITEAKEEPPLESHKDNNNVEIISQETTLPITEATKEPLLESRKDDNNVEILSQETTLPITEATEEPPLESHKNDNNEEIISRETTLPITEATEESPLESPKEDDTNVEILADPVFSLEQKTDDATSASIDEASDGPKIEQEKDLETPPKIIARLSPEDDYNIPPVSSPQAKYGSIGHNITAKIAINSNKSQKPTDQAKMTNNGGLTRGQIDTAAPFESVKAAVSKFGGIVDWKAHRVQTVEVYSSESPQTEEQQAKQDSELAMLRVEEMEQGIADESSFAAKAQLEVAQARHAAAVSELKSVRDELEQLKKDHSLLVAEKEASVKRAEEAVSRSREIEKSVEDLTIEVITAKESLESAHAAHLEAEEHRIGAVMAREQDILTLEKELKQAEEELEKVTQQVSSSKELKSKLDKATELLRDLKAELADYMESKLDQEEKTVGKEELKEVKANIEKAKNEITILRVASASLKMELERAKSELVAIQQREGMASIAVSSLESEINRTNTEIALVKAQEKEEREIMVELPKKLTEAAQEADRVKSLAQIAKDELKKAKEEAEQAKAGKSTVESRLIAARKEIEAAKASEKLALAAINALAESESAQINNDDDSQNGVTLSLEEYYELSKRAHEAEEAANARIAAALAEIEVAKESELRSLSRLEEANCDLSEKRAALETALRKSEKAQEGKLGVEQELRNWRSEHEQRRKALESNNISPKVSFEESTETKSFSNTPQIWSPNSYTSNTETEASPGVKVVTKKKKRSFFPKILMFLGKKKAHASSKSS</sequence>
<dbReference type="Proteomes" id="UP000030748">
    <property type="component" value="Unassembled WGS sequence"/>
</dbReference>
<dbReference type="PANTHER" id="PTHR32054">
    <property type="entry name" value="HEAVY CHAIN, PUTATIVE, EXPRESSED-RELATED-RELATED"/>
    <property type="match status" value="1"/>
</dbReference>
<dbReference type="Pfam" id="PF05701">
    <property type="entry name" value="WEMBL"/>
    <property type="match status" value="2"/>
</dbReference>
<dbReference type="GO" id="GO:0009903">
    <property type="term" value="P:chloroplast avoidance movement"/>
    <property type="evidence" value="ECO:0000318"/>
    <property type="project" value="GO_Central"/>
</dbReference>
<dbReference type="GO" id="GO:0005829">
    <property type="term" value="C:cytosol"/>
    <property type="evidence" value="ECO:0000318"/>
    <property type="project" value="GO_Central"/>
</dbReference>
<feature type="coiled-coil region" evidence="3">
    <location>
        <begin position="350"/>
        <end position="412"/>
    </location>
</feature>
<evidence type="ECO:0000256" key="1">
    <source>
        <dbReference type="ARBA" id="ARBA00005485"/>
    </source>
</evidence>
<dbReference type="EMBL" id="KI632002">
    <property type="protein sequence ID" value="EYU25419.1"/>
    <property type="molecule type" value="Genomic_DNA"/>
</dbReference>
<feature type="coiled-coil region" evidence="3">
    <location>
        <begin position="438"/>
        <end position="635"/>
    </location>
</feature>
<dbReference type="eggNOG" id="ENOG502QQFI">
    <property type="taxonomic scope" value="Eukaryota"/>
</dbReference>
<dbReference type="STRING" id="4155.A0A022QCR5"/>
<evidence type="ECO:0000313" key="6">
    <source>
        <dbReference type="Proteomes" id="UP000030748"/>
    </source>
</evidence>
<comment type="similarity">
    <text evidence="1">Belongs to the WEB family.</text>
</comment>
<feature type="compositionally biased region" description="Basic and acidic residues" evidence="4">
    <location>
        <begin position="133"/>
        <end position="146"/>
    </location>
</feature>
<gene>
    <name evidence="5" type="ORF">MIMGU_mgv1a001272mg</name>
</gene>
<proteinExistence type="inferred from homology"/>
<evidence type="ECO:0000313" key="5">
    <source>
        <dbReference type="EMBL" id="EYU25419.1"/>
    </source>
</evidence>
<feature type="region of interest" description="Disordered" evidence="4">
    <location>
        <begin position="1"/>
        <end position="213"/>
    </location>
</feature>
<keyword evidence="2 3" id="KW-0175">Coiled coil</keyword>
<dbReference type="GO" id="GO:0009904">
    <property type="term" value="P:chloroplast accumulation movement"/>
    <property type="evidence" value="ECO:0000318"/>
    <property type="project" value="GO_Central"/>
</dbReference>
<feature type="region of interest" description="Disordered" evidence="4">
    <location>
        <begin position="766"/>
        <end position="820"/>
    </location>
</feature>
<accession>A0A022QCR5</accession>
<dbReference type="AlphaFoldDB" id="A0A022QCR5"/>
<protein>
    <submittedName>
        <fullName evidence="5">Uncharacterized protein</fullName>
    </submittedName>
</protein>
<feature type="compositionally biased region" description="Basic and acidic residues" evidence="4">
    <location>
        <begin position="68"/>
        <end position="82"/>
    </location>
</feature>
<evidence type="ECO:0000256" key="2">
    <source>
        <dbReference type="ARBA" id="ARBA00023054"/>
    </source>
</evidence>
<dbReference type="PANTHER" id="PTHR32054:SF31">
    <property type="entry name" value="PROTEIN WEAK CHLOROPLAST MOVEMENT UNDER BLUE LIGHT 1"/>
    <property type="match status" value="1"/>
</dbReference>
<keyword evidence="6" id="KW-1185">Reference proteome</keyword>
<feature type="region of interest" description="Disordered" evidence="4">
    <location>
        <begin position="219"/>
        <end position="238"/>
    </location>
</feature>
<feature type="compositionally biased region" description="Polar residues" evidence="4">
    <location>
        <begin position="28"/>
        <end position="38"/>
    </location>
</feature>
<feature type="coiled-coil region" evidence="3">
    <location>
        <begin position="696"/>
        <end position="744"/>
    </location>
</feature>
<feature type="compositionally biased region" description="Polar residues" evidence="4">
    <location>
        <begin position="83"/>
        <end position="94"/>
    </location>
</feature>
<organism evidence="5 6">
    <name type="scientific">Erythranthe guttata</name>
    <name type="common">Yellow monkey flower</name>
    <name type="synonym">Mimulus guttatus</name>
    <dbReference type="NCBI Taxonomy" id="4155"/>
    <lineage>
        <taxon>Eukaryota</taxon>
        <taxon>Viridiplantae</taxon>
        <taxon>Streptophyta</taxon>
        <taxon>Embryophyta</taxon>
        <taxon>Tracheophyta</taxon>
        <taxon>Spermatophyta</taxon>
        <taxon>Magnoliopsida</taxon>
        <taxon>eudicotyledons</taxon>
        <taxon>Gunneridae</taxon>
        <taxon>Pentapetalae</taxon>
        <taxon>asterids</taxon>
        <taxon>lamiids</taxon>
        <taxon>Lamiales</taxon>
        <taxon>Phrymaceae</taxon>
        <taxon>Erythranthe</taxon>
    </lineage>
</organism>
<evidence type="ECO:0000256" key="3">
    <source>
        <dbReference type="SAM" id="Coils"/>
    </source>
</evidence>
<feature type="compositionally biased region" description="Polar residues" evidence="4">
    <location>
        <begin position="114"/>
        <end position="123"/>
    </location>
</feature>
<feature type="compositionally biased region" description="Polar residues" evidence="4">
    <location>
        <begin position="55"/>
        <end position="65"/>
    </location>
</feature>
<feature type="compositionally biased region" description="Basic and acidic residues" evidence="4">
    <location>
        <begin position="98"/>
        <end position="111"/>
    </location>
</feature>
<feature type="compositionally biased region" description="Polar residues" evidence="4">
    <location>
        <begin position="251"/>
        <end position="269"/>
    </location>
</feature>
<feature type="compositionally biased region" description="Polar residues" evidence="4">
    <location>
        <begin position="795"/>
        <end position="812"/>
    </location>
</feature>
<evidence type="ECO:0000256" key="4">
    <source>
        <dbReference type="SAM" id="MobiDB-lite"/>
    </source>
</evidence>